<dbReference type="FunFam" id="1.20.1250.20:FF:000018">
    <property type="entry name" value="MFS transporter permease"/>
    <property type="match status" value="1"/>
</dbReference>
<feature type="transmembrane region" description="Helical" evidence="6">
    <location>
        <begin position="440"/>
        <end position="461"/>
    </location>
</feature>
<keyword evidence="3 6" id="KW-0812">Transmembrane</keyword>
<keyword evidence="2" id="KW-0813">Transport</keyword>
<accession>A0A427Y2M3</accession>
<dbReference type="PROSITE" id="PS50850">
    <property type="entry name" value="MFS"/>
    <property type="match status" value="1"/>
</dbReference>
<feature type="transmembrane region" description="Helical" evidence="6">
    <location>
        <begin position="116"/>
        <end position="139"/>
    </location>
</feature>
<gene>
    <name evidence="8" type="ORF">EHS25_005126</name>
</gene>
<dbReference type="AlphaFoldDB" id="A0A427Y2M3"/>
<evidence type="ECO:0000259" key="7">
    <source>
        <dbReference type="PROSITE" id="PS50850"/>
    </source>
</evidence>
<dbReference type="SUPFAM" id="SSF103473">
    <property type="entry name" value="MFS general substrate transporter"/>
    <property type="match status" value="1"/>
</dbReference>
<evidence type="ECO:0000256" key="4">
    <source>
        <dbReference type="ARBA" id="ARBA00022989"/>
    </source>
</evidence>
<dbReference type="InterPro" id="IPR011701">
    <property type="entry name" value="MFS"/>
</dbReference>
<sequence>MSHDDVRKPSAEYVESHGEAFEAHQAALASQYQPGTEEERKLVWKIDKRIVPCIWVLYTMSYLDRANIGNAKTGGLQADFKLTSDQYSIVLLVFFISYVVFEIPSNLFLARVRPSLYLSGLCVLWGGVAACMAACTNYSQLAGVRFALGVIEAGFAPGVAFYLSSWYKKYELATRFSIYYTATAVSGAFSGLLAGVITQHLNGARGLQGWQWLFLIEGIGSSFVGLFTWFIMPDWPSTTKWLTPEERLLAAQRLAYDGLANTQGAHGKTGEWAAIKMVFRDWRSWCFVFLYMLCTGAQTIQYFVPTLIGALGWTGYDGQYHTIPLYACAFVCILVFCFSADRTQKKPLFIMIASGLGMVFFIIVTAVTNHMVQYVFIILAFGMVYALPPLILTWVPNVISQPAEKRAVAIALVNALGNSASIYGVFLWPSTDAPRYIPGFSATTVFMFLIFSFTPIAYYLFRKHPIEQVDPDVAVRAEISRQREKGFQV</sequence>
<dbReference type="Proteomes" id="UP000279259">
    <property type="component" value="Unassembled WGS sequence"/>
</dbReference>
<feature type="transmembrane region" description="Helical" evidence="6">
    <location>
        <begin position="374"/>
        <end position="395"/>
    </location>
</feature>
<feature type="transmembrane region" description="Helical" evidence="6">
    <location>
        <begin position="348"/>
        <end position="368"/>
    </location>
</feature>
<evidence type="ECO:0000313" key="8">
    <source>
        <dbReference type="EMBL" id="RSH85319.1"/>
    </source>
</evidence>
<dbReference type="InterPro" id="IPR020846">
    <property type="entry name" value="MFS_dom"/>
</dbReference>
<evidence type="ECO:0000256" key="3">
    <source>
        <dbReference type="ARBA" id="ARBA00022692"/>
    </source>
</evidence>
<evidence type="ECO:0000256" key="2">
    <source>
        <dbReference type="ARBA" id="ARBA00022448"/>
    </source>
</evidence>
<feature type="transmembrane region" description="Helical" evidence="6">
    <location>
        <begin position="176"/>
        <end position="197"/>
    </location>
</feature>
<evidence type="ECO:0000256" key="5">
    <source>
        <dbReference type="ARBA" id="ARBA00023136"/>
    </source>
</evidence>
<feature type="transmembrane region" description="Helical" evidence="6">
    <location>
        <begin position="407"/>
        <end position="428"/>
    </location>
</feature>
<feature type="transmembrane region" description="Helical" evidence="6">
    <location>
        <begin position="323"/>
        <end position="341"/>
    </location>
</feature>
<feature type="transmembrane region" description="Helical" evidence="6">
    <location>
        <begin position="145"/>
        <end position="164"/>
    </location>
</feature>
<dbReference type="InterPro" id="IPR036259">
    <property type="entry name" value="MFS_trans_sf"/>
</dbReference>
<keyword evidence="4 6" id="KW-1133">Transmembrane helix</keyword>
<evidence type="ECO:0000256" key="6">
    <source>
        <dbReference type="SAM" id="Phobius"/>
    </source>
</evidence>
<evidence type="ECO:0000256" key="1">
    <source>
        <dbReference type="ARBA" id="ARBA00004141"/>
    </source>
</evidence>
<dbReference type="OrthoDB" id="3639251at2759"/>
<evidence type="ECO:0000313" key="9">
    <source>
        <dbReference type="Proteomes" id="UP000279259"/>
    </source>
</evidence>
<dbReference type="GO" id="GO:0022857">
    <property type="term" value="F:transmembrane transporter activity"/>
    <property type="evidence" value="ECO:0007669"/>
    <property type="project" value="InterPro"/>
</dbReference>
<dbReference type="PANTHER" id="PTHR43791:SF38">
    <property type="entry name" value="MAJOR FACILITATOR SUPERFAMILY (MFS) PROFILE DOMAIN-CONTAINING PROTEIN"/>
    <property type="match status" value="1"/>
</dbReference>
<name>A0A427Y2M3_9TREE</name>
<dbReference type="Gene3D" id="1.20.1250.20">
    <property type="entry name" value="MFS general substrate transporter like domains"/>
    <property type="match status" value="2"/>
</dbReference>
<comment type="subcellular location">
    <subcellularLocation>
        <location evidence="1">Membrane</location>
        <topology evidence="1">Multi-pass membrane protein</topology>
    </subcellularLocation>
</comment>
<feature type="domain" description="Major facilitator superfamily (MFS) profile" evidence="7">
    <location>
        <begin position="50"/>
        <end position="470"/>
    </location>
</feature>
<protein>
    <recommendedName>
        <fullName evidence="7">Major facilitator superfamily (MFS) profile domain-containing protein</fullName>
    </recommendedName>
</protein>
<organism evidence="8 9">
    <name type="scientific">Saitozyma podzolica</name>
    <dbReference type="NCBI Taxonomy" id="1890683"/>
    <lineage>
        <taxon>Eukaryota</taxon>
        <taxon>Fungi</taxon>
        <taxon>Dikarya</taxon>
        <taxon>Basidiomycota</taxon>
        <taxon>Agaricomycotina</taxon>
        <taxon>Tremellomycetes</taxon>
        <taxon>Tremellales</taxon>
        <taxon>Trimorphomycetaceae</taxon>
        <taxon>Saitozyma</taxon>
    </lineage>
</organism>
<dbReference type="FunFam" id="1.20.1250.20:FF:000394">
    <property type="entry name" value="MFS general substrate transporter"/>
    <property type="match status" value="1"/>
</dbReference>
<keyword evidence="5 6" id="KW-0472">Membrane</keyword>
<dbReference type="EMBL" id="RSCD01000021">
    <property type="protein sequence ID" value="RSH85319.1"/>
    <property type="molecule type" value="Genomic_DNA"/>
</dbReference>
<dbReference type="PANTHER" id="PTHR43791">
    <property type="entry name" value="PERMEASE-RELATED"/>
    <property type="match status" value="1"/>
</dbReference>
<feature type="transmembrane region" description="Helical" evidence="6">
    <location>
        <begin position="285"/>
        <end position="303"/>
    </location>
</feature>
<dbReference type="Pfam" id="PF07690">
    <property type="entry name" value="MFS_1"/>
    <property type="match status" value="1"/>
</dbReference>
<feature type="transmembrane region" description="Helical" evidence="6">
    <location>
        <begin position="87"/>
        <end position="109"/>
    </location>
</feature>
<dbReference type="GO" id="GO:0016020">
    <property type="term" value="C:membrane"/>
    <property type="evidence" value="ECO:0007669"/>
    <property type="project" value="UniProtKB-SubCell"/>
</dbReference>
<keyword evidence="9" id="KW-1185">Reference proteome</keyword>
<reference evidence="8 9" key="1">
    <citation type="submission" date="2018-11" db="EMBL/GenBank/DDBJ databases">
        <title>Genome sequence of Saitozyma podzolica DSM 27192.</title>
        <authorList>
            <person name="Aliyu H."/>
            <person name="Gorte O."/>
            <person name="Ochsenreither K."/>
        </authorList>
    </citation>
    <scope>NUCLEOTIDE SEQUENCE [LARGE SCALE GENOMIC DNA]</scope>
    <source>
        <strain evidence="8 9">DSM 27192</strain>
    </source>
</reference>
<proteinExistence type="predicted"/>
<comment type="caution">
    <text evidence="8">The sequence shown here is derived from an EMBL/GenBank/DDBJ whole genome shotgun (WGS) entry which is preliminary data.</text>
</comment>
<feature type="transmembrane region" description="Helical" evidence="6">
    <location>
        <begin position="209"/>
        <end position="232"/>
    </location>
</feature>